<reference evidence="1" key="1">
    <citation type="submission" date="2022-04" db="EMBL/GenBank/DDBJ databases">
        <title>A functionally conserved STORR gene fusion in Papaver species that diverged 16.8 million years ago.</title>
        <authorList>
            <person name="Catania T."/>
        </authorList>
    </citation>
    <scope>NUCLEOTIDE SEQUENCE</scope>
    <source>
        <strain evidence="1">S-188037</strain>
    </source>
</reference>
<keyword evidence="2" id="KW-1185">Reference proteome</keyword>
<dbReference type="EMBL" id="JAJJMB010008884">
    <property type="protein sequence ID" value="KAI3919492.1"/>
    <property type="molecule type" value="Genomic_DNA"/>
</dbReference>
<dbReference type="AlphaFoldDB" id="A0AAD4XJH6"/>
<proteinExistence type="predicted"/>
<protein>
    <submittedName>
        <fullName evidence="1">Uncharacterized protein</fullName>
    </submittedName>
</protein>
<evidence type="ECO:0000313" key="2">
    <source>
        <dbReference type="Proteomes" id="UP001202328"/>
    </source>
</evidence>
<gene>
    <name evidence="1" type="ORF">MKW98_030203</name>
</gene>
<dbReference type="Proteomes" id="UP001202328">
    <property type="component" value="Unassembled WGS sequence"/>
</dbReference>
<evidence type="ECO:0000313" key="1">
    <source>
        <dbReference type="EMBL" id="KAI3919492.1"/>
    </source>
</evidence>
<name>A0AAD4XJH6_9MAGN</name>
<accession>A0AAD4XJH6</accession>
<comment type="caution">
    <text evidence="1">The sequence shown here is derived from an EMBL/GenBank/DDBJ whole genome shotgun (WGS) entry which is preliminary data.</text>
</comment>
<organism evidence="1 2">
    <name type="scientific">Papaver atlanticum</name>
    <dbReference type="NCBI Taxonomy" id="357466"/>
    <lineage>
        <taxon>Eukaryota</taxon>
        <taxon>Viridiplantae</taxon>
        <taxon>Streptophyta</taxon>
        <taxon>Embryophyta</taxon>
        <taxon>Tracheophyta</taxon>
        <taxon>Spermatophyta</taxon>
        <taxon>Magnoliopsida</taxon>
        <taxon>Ranunculales</taxon>
        <taxon>Papaveraceae</taxon>
        <taxon>Papaveroideae</taxon>
        <taxon>Papaver</taxon>
    </lineage>
</organism>
<sequence length="84" mass="9811">MRDDSVIVVWDSFPGLSCWMRRWLFTGLYKAWKSSHATHFMGSDVCLNLPLVTKNGSLYIQEKQPFKRIGSKRLKCFQKAISRL</sequence>